<sequence>MLHHWVGTTSAIATTSSTRIFKEAVPPQFQQHRPANRDQADRHRTDNRRPMSPVDINTTSGGFAAGGTSRSAQKRYVREVMHVAARDSQRRQNYSTTHLSLSTTGTMNVSSEGMMTPS</sequence>
<evidence type="ECO:0000256" key="1">
    <source>
        <dbReference type="SAM" id="MobiDB-lite"/>
    </source>
</evidence>
<keyword evidence="3" id="KW-1185">Reference proteome</keyword>
<name>A0AAV1Y193_LUPLU</name>
<feature type="region of interest" description="Disordered" evidence="1">
    <location>
        <begin position="87"/>
        <end position="118"/>
    </location>
</feature>
<gene>
    <name evidence="2" type="ORF">LLUT_LOCUS28851</name>
</gene>
<feature type="compositionally biased region" description="Low complexity" evidence="1">
    <location>
        <begin position="95"/>
        <end position="106"/>
    </location>
</feature>
<dbReference type="EMBL" id="CAXHTB010000020">
    <property type="protein sequence ID" value="CAL0327791.1"/>
    <property type="molecule type" value="Genomic_DNA"/>
</dbReference>
<comment type="caution">
    <text evidence="2">The sequence shown here is derived from an EMBL/GenBank/DDBJ whole genome shotgun (WGS) entry which is preliminary data.</text>
</comment>
<feature type="region of interest" description="Disordered" evidence="1">
    <location>
        <begin position="25"/>
        <end position="73"/>
    </location>
</feature>
<feature type="compositionally biased region" description="Low complexity" evidence="1">
    <location>
        <begin position="58"/>
        <end position="71"/>
    </location>
</feature>
<dbReference type="Proteomes" id="UP001497480">
    <property type="component" value="Unassembled WGS sequence"/>
</dbReference>
<protein>
    <submittedName>
        <fullName evidence="2">Uncharacterized protein</fullName>
    </submittedName>
</protein>
<reference evidence="2 3" key="1">
    <citation type="submission" date="2024-03" db="EMBL/GenBank/DDBJ databases">
        <authorList>
            <person name="Martinez-Hernandez J."/>
        </authorList>
    </citation>
    <scope>NUCLEOTIDE SEQUENCE [LARGE SCALE GENOMIC DNA]</scope>
</reference>
<evidence type="ECO:0000313" key="2">
    <source>
        <dbReference type="EMBL" id="CAL0327791.1"/>
    </source>
</evidence>
<proteinExistence type="predicted"/>
<dbReference type="AlphaFoldDB" id="A0AAV1Y193"/>
<organism evidence="2 3">
    <name type="scientific">Lupinus luteus</name>
    <name type="common">European yellow lupine</name>
    <dbReference type="NCBI Taxonomy" id="3873"/>
    <lineage>
        <taxon>Eukaryota</taxon>
        <taxon>Viridiplantae</taxon>
        <taxon>Streptophyta</taxon>
        <taxon>Embryophyta</taxon>
        <taxon>Tracheophyta</taxon>
        <taxon>Spermatophyta</taxon>
        <taxon>Magnoliopsida</taxon>
        <taxon>eudicotyledons</taxon>
        <taxon>Gunneridae</taxon>
        <taxon>Pentapetalae</taxon>
        <taxon>rosids</taxon>
        <taxon>fabids</taxon>
        <taxon>Fabales</taxon>
        <taxon>Fabaceae</taxon>
        <taxon>Papilionoideae</taxon>
        <taxon>50 kb inversion clade</taxon>
        <taxon>genistoids sensu lato</taxon>
        <taxon>core genistoids</taxon>
        <taxon>Genisteae</taxon>
        <taxon>Lupinus</taxon>
    </lineage>
</organism>
<evidence type="ECO:0000313" key="3">
    <source>
        <dbReference type="Proteomes" id="UP001497480"/>
    </source>
</evidence>
<feature type="compositionally biased region" description="Polar residues" evidence="1">
    <location>
        <begin position="107"/>
        <end position="118"/>
    </location>
</feature>
<accession>A0AAV1Y193</accession>
<feature type="compositionally biased region" description="Basic and acidic residues" evidence="1">
    <location>
        <begin position="35"/>
        <end position="49"/>
    </location>
</feature>